<evidence type="ECO:0000256" key="3">
    <source>
        <dbReference type="SAM" id="SignalP"/>
    </source>
</evidence>
<feature type="compositionally biased region" description="Pro residues" evidence="1">
    <location>
        <begin position="734"/>
        <end position="771"/>
    </location>
</feature>
<protein>
    <submittedName>
        <fullName evidence="4">Uncharacterized protein</fullName>
    </submittedName>
</protein>
<comment type="caution">
    <text evidence="4">The sequence shown here is derived from an EMBL/GenBank/DDBJ whole genome shotgun (WGS) entry which is preliminary data.</text>
</comment>
<dbReference type="Proteomes" id="UP000794436">
    <property type="component" value="Unassembled WGS sequence"/>
</dbReference>
<feature type="signal peptide" evidence="3">
    <location>
        <begin position="1"/>
        <end position="24"/>
    </location>
</feature>
<name>A0A8K1FLI4_PYTOL</name>
<feature type="compositionally biased region" description="Low complexity" evidence="1">
    <location>
        <begin position="783"/>
        <end position="794"/>
    </location>
</feature>
<evidence type="ECO:0000256" key="2">
    <source>
        <dbReference type="SAM" id="Phobius"/>
    </source>
</evidence>
<evidence type="ECO:0000256" key="1">
    <source>
        <dbReference type="SAM" id="MobiDB-lite"/>
    </source>
</evidence>
<keyword evidence="2" id="KW-0812">Transmembrane</keyword>
<keyword evidence="2" id="KW-0472">Membrane</keyword>
<gene>
    <name evidence="4" type="ORF">Poli38472_005331</name>
</gene>
<reference evidence="4" key="1">
    <citation type="submission" date="2019-03" db="EMBL/GenBank/DDBJ databases">
        <title>Long read genome sequence of the mycoparasitic Pythium oligandrum ATCC 38472 isolated from sugarbeet rhizosphere.</title>
        <authorList>
            <person name="Gaulin E."/>
        </authorList>
    </citation>
    <scope>NUCLEOTIDE SEQUENCE</scope>
    <source>
        <strain evidence="4">ATCC 38472_TT</strain>
    </source>
</reference>
<feature type="compositionally biased region" description="Low complexity" evidence="1">
    <location>
        <begin position="608"/>
        <end position="622"/>
    </location>
</feature>
<evidence type="ECO:0000313" key="5">
    <source>
        <dbReference type="Proteomes" id="UP000794436"/>
    </source>
</evidence>
<dbReference type="PANTHER" id="PTHR47026:SF2">
    <property type="entry name" value="FLAGELLAR ASSOCIATED PROTEIN"/>
    <property type="match status" value="1"/>
</dbReference>
<proteinExistence type="predicted"/>
<feature type="compositionally biased region" description="Basic and acidic residues" evidence="1">
    <location>
        <begin position="308"/>
        <end position="330"/>
    </location>
</feature>
<feature type="chain" id="PRO_5035473712" evidence="3">
    <location>
        <begin position="25"/>
        <end position="920"/>
    </location>
</feature>
<feature type="region of interest" description="Disordered" evidence="1">
    <location>
        <begin position="302"/>
        <end position="335"/>
    </location>
</feature>
<sequence>MQLTHALSVAAAVATALSMSVVEATPVAQYRASGVLETFDALPERVSWDLPTTALRHKHHDDDWDDWDDADWEDERERAEKYKKEAEKYKEEALKRADKYKKEAEKYKERADKYRKEQEKRADKFQKEQEERAEKYREEAEKRAEKYKKQAEKYKEEQEARVKELEDEVHTLNTHGHGHGKDEDEDRDDWDGEKKKHKEEEKGKRHKEEEKEDKHKRHGKEEEEKEKHKKDKEGEKEKHKKDKEDEKEDKHKRHDKYGHGHGLDDEDEDDYDEPKRGHMGWGDHHKGCDDCHDKPHWRPHLRSHGHRHEHDYPSHPYYHGEEDPDYKSPDEVEPGNDTIAFAQILQQDTESFIADLRDWAIGIVGGTNTSELIVDSEFTLTTTGEVDVRRPCGDLVSHQVFSVLKEFIEDPKDAELTKKLAKQILWHPSRECVRNHQTIEVDGGAHAEILVACGDTPLMNATSASGGISRKIFGHNIEASGAIVVVDFLNGTVTTFGASGPLGTHLNLRNIPDDVDEILGNLTDTVRECAANSTLVIRGVVGGGWRQEHASWGSWDDEVETSVVGYAEAFELSYGSSKPDLPSPTETPLPPYIPTPLPYEPTPPTLPPISSSDGSSADVTEPPTEPPSSEAPPSEVPATEAPSSEPPATEAPATESPLSESPTTEAPATEAPSSEPPATEAPATEAPVSESPASEAPSSEPPATEDPSSVPPATDTPATAAPTTTPPTTDIPTSEPPANEPVSTEPPSPESPMTTPPPATEAPVSPVPPYDAPVTEAPTSEQPVAEPTPAVTVPNSDAPAPAASTEATQGPVQVPADLASAKLEDLSSATSAMYVHSASACQDHTAVESCFMNAALGKVIHGDFSSVPLTMSEIYEHDVMGSSSAPLPLIGMLSLVGLAAIAAYKTYSRRHGYQPINTQA</sequence>
<dbReference type="AlphaFoldDB" id="A0A8K1FLI4"/>
<keyword evidence="3" id="KW-0732">Signal</keyword>
<accession>A0A8K1FLI4</accession>
<dbReference type="EMBL" id="SPLM01000073">
    <property type="protein sequence ID" value="TMW62713.1"/>
    <property type="molecule type" value="Genomic_DNA"/>
</dbReference>
<dbReference type="PANTHER" id="PTHR47026">
    <property type="entry name" value="PIGMENTOSA GTPASE REGULATOR-LIKE PROTEIN, PUTATIVE-RELATED"/>
    <property type="match status" value="1"/>
</dbReference>
<keyword evidence="2" id="KW-1133">Transmembrane helix</keyword>
<organism evidence="4 5">
    <name type="scientific">Pythium oligandrum</name>
    <name type="common">Mycoparasitic fungus</name>
    <dbReference type="NCBI Taxonomy" id="41045"/>
    <lineage>
        <taxon>Eukaryota</taxon>
        <taxon>Sar</taxon>
        <taxon>Stramenopiles</taxon>
        <taxon>Oomycota</taxon>
        <taxon>Peronosporomycetes</taxon>
        <taxon>Pythiales</taxon>
        <taxon>Pythiaceae</taxon>
        <taxon>Pythium</taxon>
    </lineage>
</organism>
<feature type="region of interest" description="Disordered" evidence="1">
    <location>
        <begin position="574"/>
        <end position="813"/>
    </location>
</feature>
<evidence type="ECO:0000313" key="4">
    <source>
        <dbReference type="EMBL" id="TMW62713.1"/>
    </source>
</evidence>
<feature type="compositionally biased region" description="Basic and acidic residues" evidence="1">
    <location>
        <begin position="192"/>
        <end position="237"/>
    </location>
</feature>
<feature type="compositionally biased region" description="Pro residues" evidence="1">
    <location>
        <begin position="581"/>
        <end position="607"/>
    </location>
</feature>
<dbReference type="OrthoDB" id="167910at2759"/>
<feature type="compositionally biased region" description="Low complexity" evidence="1">
    <location>
        <begin position="631"/>
        <end position="733"/>
    </location>
</feature>
<keyword evidence="5" id="KW-1185">Reference proteome</keyword>
<feature type="transmembrane region" description="Helical" evidence="2">
    <location>
        <begin position="885"/>
        <end position="904"/>
    </location>
</feature>
<feature type="compositionally biased region" description="Basic and acidic residues" evidence="1">
    <location>
        <begin position="100"/>
        <end position="170"/>
    </location>
</feature>
<feature type="region of interest" description="Disordered" evidence="1">
    <location>
        <begin position="100"/>
        <end position="274"/>
    </location>
</feature>